<sequence>MREKRKDERERKEKEWARESLERRGYLWRCGRSEEALNGEEEDKWQIARMRDKEVDEQERGEKVRNTRSCREYQKVEGIPCYVRENRKKTDGKRIQTIARWRYGNENEGKLVLVKRTGEKMQIMRKGRRRYETFKRV</sequence>
<proteinExistence type="predicted"/>
<organism evidence="1 2">
    <name type="scientific">Cyphomyrmex costatus</name>
    <dbReference type="NCBI Taxonomy" id="456900"/>
    <lineage>
        <taxon>Eukaryota</taxon>
        <taxon>Metazoa</taxon>
        <taxon>Ecdysozoa</taxon>
        <taxon>Arthropoda</taxon>
        <taxon>Hexapoda</taxon>
        <taxon>Insecta</taxon>
        <taxon>Pterygota</taxon>
        <taxon>Neoptera</taxon>
        <taxon>Endopterygota</taxon>
        <taxon>Hymenoptera</taxon>
        <taxon>Apocrita</taxon>
        <taxon>Aculeata</taxon>
        <taxon>Formicoidea</taxon>
        <taxon>Formicidae</taxon>
        <taxon>Myrmicinae</taxon>
        <taxon>Cyphomyrmex</taxon>
    </lineage>
</organism>
<gene>
    <name evidence="1" type="ORF">ALC62_02244</name>
</gene>
<dbReference type="EMBL" id="KQ976957">
    <property type="protein sequence ID" value="KYN06798.1"/>
    <property type="molecule type" value="Genomic_DNA"/>
</dbReference>
<dbReference type="AlphaFoldDB" id="A0A151INJ2"/>
<dbReference type="Proteomes" id="UP000078542">
    <property type="component" value="Unassembled WGS sequence"/>
</dbReference>
<keyword evidence="2" id="KW-1185">Reference proteome</keyword>
<evidence type="ECO:0000313" key="2">
    <source>
        <dbReference type="Proteomes" id="UP000078542"/>
    </source>
</evidence>
<evidence type="ECO:0000313" key="1">
    <source>
        <dbReference type="EMBL" id="KYN06798.1"/>
    </source>
</evidence>
<accession>A0A151INJ2</accession>
<name>A0A151INJ2_9HYME</name>
<reference evidence="1 2" key="1">
    <citation type="submission" date="2016-03" db="EMBL/GenBank/DDBJ databases">
        <title>Cyphomyrmex costatus WGS genome.</title>
        <authorList>
            <person name="Nygaard S."/>
            <person name="Hu H."/>
            <person name="Boomsma J."/>
            <person name="Zhang G."/>
        </authorList>
    </citation>
    <scope>NUCLEOTIDE SEQUENCE [LARGE SCALE GENOMIC DNA]</scope>
    <source>
        <strain evidence="1">MS0001</strain>
        <tissue evidence="1">Whole body</tissue>
    </source>
</reference>
<protein>
    <submittedName>
        <fullName evidence="1">Uncharacterized protein</fullName>
    </submittedName>
</protein>